<accession>A0A9E7V288</accession>
<evidence type="ECO:0000256" key="1">
    <source>
        <dbReference type="SAM" id="MobiDB-lite"/>
    </source>
</evidence>
<reference evidence="2" key="1">
    <citation type="submission" date="2022-05" db="EMBL/GenBank/DDBJ databases">
        <authorList>
            <person name="Cao W."/>
            <person name="Jia N."/>
            <person name="Lam T.T.-Y."/>
            <person name="Ni X."/>
            <person name="Liu J."/>
        </authorList>
    </citation>
    <scope>NUCLEOTIDE SEQUENCE</scope>
    <source>
        <strain evidence="2">TIGMIC 1</strain>
    </source>
</reference>
<protein>
    <submittedName>
        <fullName evidence="2">Uncharacterized protein</fullName>
    </submittedName>
</protein>
<organism evidence="2">
    <name type="scientific">Tongren Rhabd tick virus 1</name>
    <dbReference type="NCBI Taxonomy" id="2972325"/>
    <lineage>
        <taxon>Viruses</taxon>
        <taxon>Riboviria</taxon>
        <taxon>Orthornavirae</taxon>
        <taxon>Negarnaviricota</taxon>
        <taxon>Haploviricotina</taxon>
        <taxon>Monjiviricetes</taxon>
        <taxon>Mononegavirales</taxon>
        <taxon>Rhabdoviridae</taxon>
        <taxon>Deltarhabdovirinae</taxon>
        <taxon>Betaricinrhavirus</taxon>
        <taxon>Betaricinrhavirus tongren</taxon>
    </lineage>
</organism>
<evidence type="ECO:0000313" key="2">
    <source>
        <dbReference type="EMBL" id="UYL95566.1"/>
    </source>
</evidence>
<proteinExistence type="predicted"/>
<feature type="compositionally biased region" description="Pro residues" evidence="1">
    <location>
        <begin position="286"/>
        <end position="300"/>
    </location>
</feature>
<dbReference type="EMBL" id="ON746523">
    <property type="protein sequence ID" value="UYL95566.1"/>
    <property type="molecule type" value="Viral_cRNA"/>
</dbReference>
<feature type="region of interest" description="Disordered" evidence="1">
    <location>
        <begin position="270"/>
        <end position="345"/>
    </location>
</feature>
<name>A0A9E7V288_9RHAB</name>
<sequence>MDSEEYEREKARLTQTIRRRHLSRTPSVPISLSDNIDHRDFPSEAAAPMLTVKSNREDPHFLLVVGDPAIPGEIKSHFAALSDEPLDPGYWRGVYEMWTHLAKAHFTARHAETRDQLKHLSDGIVTLQQHLVDNVSVLRSAIDAIKTESDKVTRAMAGQTQQTVAASSALLSRPALPPDDRHQDMDVRVSVGRHPDGRLAVSKCTPDNNTPGSITVANFLNTLSEDELGRWIKVPLSWLAAKIRVTSFDDVKRARVQIWEAWQHEKHLRGVSKAAPGHKTSRAATAPPPIAPPGAHPPAPTVTFPGAGPNQEYQLPVGTVPVQPPPPEDTSPIVGNPLFGRKKRT</sequence>